<keyword evidence="2" id="KW-0614">Plasmid</keyword>
<dbReference type="Proteomes" id="UP000250174">
    <property type="component" value="Unassembled WGS sequence"/>
</dbReference>
<feature type="transmembrane region" description="Helical" evidence="1">
    <location>
        <begin position="74"/>
        <end position="96"/>
    </location>
</feature>
<keyword evidence="1" id="KW-0472">Membrane</keyword>
<evidence type="ECO:0000313" key="3">
    <source>
        <dbReference type="Proteomes" id="UP000250174"/>
    </source>
</evidence>
<feature type="transmembrane region" description="Helical" evidence="1">
    <location>
        <begin position="102"/>
        <end position="126"/>
    </location>
</feature>
<gene>
    <name evidence="2" type="ORF">A3864_18855</name>
</gene>
<dbReference type="EMBL" id="LVYK01000054">
    <property type="protein sequence ID" value="RAS73606.1"/>
    <property type="molecule type" value="Genomic_DNA"/>
</dbReference>
<geneLocation type="plasmid" evidence="2">
    <name>pBEH6</name>
</geneLocation>
<organism evidence="2 3">
    <name type="scientific">Priestia endophytica</name>
    <dbReference type="NCBI Taxonomy" id="135735"/>
    <lineage>
        <taxon>Bacteria</taxon>
        <taxon>Bacillati</taxon>
        <taxon>Bacillota</taxon>
        <taxon>Bacilli</taxon>
        <taxon>Bacillales</taxon>
        <taxon>Bacillaceae</taxon>
        <taxon>Priestia</taxon>
    </lineage>
</organism>
<name>A0AAX1Q6H9_9BACI</name>
<comment type="caution">
    <text evidence="2">The sequence shown here is derived from an EMBL/GenBank/DDBJ whole genome shotgun (WGS) entry which is preliminary data.</text>
</comment>
<dbReference type="InterPro" id="IPR031374">
    <property type="entry name" value="UPF0715"/>
</dbReference>
<dbReference type="Pfam" id="PF17094">
    <property type="entry name" value="UPF0715"/>
    <property type="match status" value="1"/>
</dbReference>
<reference evidence="2 3" key="1">
    <citation type="submission" date="2016-03" db="EMBL/GenBank/DDBJ databases">
        <title>Comparison of Bacillus endophyticus and B. anthracis characteristics using whole genome sequence analysis and microbiological techniques.</title>
        <authorList>
            <person name="Lekota K.E."/>
            <person name="Mafofo J."/>
            <person name="Rees J."/>
            <person name="Muchadeyi F.C."/>
            <person name="Madoroba E."/>
            <person name="Van Heerden H."/>
        </authorList>
    </citation>
    <scope>NUCLEOTIDE SEQUENCE [LARGE SCALE GENOMIC DNA]</scope>
    <source>
        <strain evidence="2 3">3631_10C</strain>
        <plasmid evidence="2">pBEH6</plasmid>
    </source>
</reference>
<evidence type="ECO:0000256" key="1">
    <source>
        <dbReference type="SAM" id="Phobius"/>
    </source>
</evidence>
<feature type="transmembrane region" description="Helical" evidence="1">
    <location>
        <begin position="39"/>
        <end position="62"/>
    </location>
</feature>
<keyword evidence="1" id="KW-1133">Transmembrane helix</keyword>
<dbReference type="AlphaFoldDB" id="A0AAX1Q6H9"/>
<evidence type="ECO:0000313" key="2">
    <source>
        <dbReference type="EMBL" id="RAS73606.1"/>
    </source>
</evidence>
<proteinExistence type="predicted"/>
<accession>A0AAX1Q6H9</accession>
<feature type="transmembrane region" description="Helical" evidence="1">
    <location>
        <begin position="12"/>
        <end position="33"/>
    </location>
</feature>
<sequence>MREVVSNSDFLGYSFICSLISSVMLSILFLIFFGGIDSFGFLSVLMFSLIFFIFYLVFGTPLQIILNKKPKKFSIVYLFIYLLICLCITAVLSLLGDVKNPLVSLDICIFCFLASLIFWICDSFFLQDESL</sequence>
<keyword evidence="1" id="KW-0812">Transmembrane</keyword>
<protein>
    <submittedName>
        <fullName evidence="2">Uncharacterized protein</fullName>
    </submittedName>
</protein>